<dbReference type="Proteomes" id="UP001562357">
    <property type="component" value="Unassembled WGS sequence"/>
</dbReference>
<name>A0ABQ0CUN4_9HYPO</name>
<keyword evidence="10 15" id="KW-0408">Iron</keyword>
<keyword evidence="11" id="KW-0472">Membrane</keyword>
<comment type="subcellular location">
    <subcellularLocation>
        <location evidence="1">Cell membrane</location>
        <topology evidence="1">Lipid-anchor</topology>
        <topology evidence="1">GPI-anchor</topology>
    </subcellularLocation>
    <subcellularLocation>
        <location evidence="2">Secreted</location>
    </subcellularLocation>
</comment>
<feature type="binding site" description="axial binding residue" evidence="15">
    <location>
        <position position="49"/>
    </location>
    <ligand>
        <name>heme</name>
        <dbReference type="ChEBI" id="CHEBI:30413"/>
    </ligand>
    <ligandPart>
        <name>Fe</name>
        <dbReference type="ChEBI" id="CHEBI:18248"/>
    </ligandPart>
</feature>
<comment type="caution">
    <text evidence="19">The sequence shown here is derived from an EMBL/GenBank/DDBJ whole genome shotgun (WGS) entry which is preliminary data.</text>
</comment>
<dbReference type="SMART" id="SM00747">
    <property type="entry name" value="CFEM"/>
    <property type="match status" value="1"/>
</dbReference>
<evidence type="ECO:0000256" key="6">
    <source>
        <dbReference type="ARBA" id="ARBA00022617"/>
    </source>
</evidence>
<protein>
    <recommendedName>
        <fullName evidence="18">CFEM domain-containing protein</fullName>
    </recommendedName>
</protein>
<evidence type="ECO:0000256" key="3">
    <source>
        <dbReference type="ARBA" id="ARBA00010031"/>
    </source>
</evidence>
<keyword evidence="6 15" id="KW-0349">Heme</keyword>
<evidence type="ECO:0000256" key="17">
    <source>
        <dbReference type="SAM" id="SignalP"/>
    </source>
</evidence>
<evidence type="ECO:0000313" key="19">
    <source>
        <dbReference type="EMBL" id="GAB0137150.1"/>
    </source>
</evidence>
<feature type="chain" id="PRO_5046809685" description="CFEM domain-containing protein" evidence="17">
    <location>
        <begin position="18"/>
        <end position="165"/>
    </location>
</feature>
<keyword evidence="13" id="KW-0325">Glycoprotein</keyword>
<keyword evidence="5" id="KW-0964">Secreted</keyword>
<evidence type="ECO:0000256" key="4">
    <source>
        <dbReference type="ARBA" id="ARBA00022475"/>
    </source>
</evidence>
<dbReference type="PANTHER" id="PTHR37928:SF2">
    <property type="entry name" value="GPI ANCHORED CFEM DOMAIN PROTEIN (AFU_ORTHOLOGUE AFUA_6G10580)"/>
    <property type="match status" value="1"/>
</dbReference>
<feature type="region of interest" description="Disordered" evidence="16">
    <location>
        <begin position="107"/>
        <end position="137"/>
    </location>
</feature>
<keyword evidence="20" id="KW-1185">Reference proteome</keyword>
<feature type="signal peptide" evidence="17">
    <location>
        <begin position="1"/>
        <end position="17"/>
    </location>
</feature>
<organism evidence="19 20">
    <name type="scientific">Epichloe bromicola</name>
    <dbReference type="NCBI Taxonomy" id="79588"/>
    <lineage>
        <taxon>Eukaryota</taxon>
        <taxon>Fungi</taxon>
        <taxon>Dikarya</taxon>
        <taxon>Ascomycota</taxon>
        <taxon>Pezizomycotina</taxon>
        <taxon>Sordariomycetes</taxon>
        <taxon>Hypocreomycetidae</taxon>
        <taxon>Hypocreales</taxon>
        <taxon>Clavicipitaceae</taxon>
        <taxon>Epichloe</taxon>
    </lineage>
</organism>
<evidence type="ECO:0000256" key="8">
    <source>
        <dbReference type="ARBA" id="ARBA00022723"/>
    </source>
</evidence>
<keyword evidence="8 15" id="KW-0479">Metal-binding</keyword>
<dbReference type="PANTHER" id="PTHR37928">
    <property type="entry name" value="CFEM DOMAIN PROTEIN (AFU_ORTHOLOGUE AFUA_6G14090)"/>
    <property type="match status" value="1"/>
</dbReference>
<keyword evidence="9 17" id="KW-0732">Signal</keyword>
<feature type="disulfide bond" evidence="15">
    <location>
        <begin position="45"/>
        <end position="52"/>
    </location>
</feature>
<dbReference type="PROSITE" id="PS52012">
    <property type="entry name" value="CFEM"/>
    <property type="match status" value="1"/>
</dbReference>
<keyword evidence="14" id="KW-0449">Lipoprotein</keyword>
<evidence type="ECO:0000256" key="5">
    <source>
        <dbReference type="ARBA" id="ARBA00022525"/>
    </source>
</evidence>
<keyword evidence="4" id="KW-1003">Cell membrane</keyword>
<evidence type="ECO:0000256" key="13">
    <source>
        <dbReference type="ARBA" id="ARBA00023180"/>
    </source>
</evidence>
<evidence type="ECO:0000256" key="16">
    <source>
        <dbReference type="SAM" id="MobiDB-lite"/>
    </source>
</evidence>
<feature type="domain" description="CFEM" evidence="18">
    <location>
        <begin position="1"/>
        <end position="114"/>
    </location>
</feature>
<evidence type="ECO:0000256" key="10">
    <source>
        <dbReference type="ARBA" id="ARBA00023004"/>
    </source>
</evidence>
<accession>A0ABQ0CUN4</accession>
<comment type="similarity">
    <text evidence="3">Belongs to the RBT5 family.</text>
</comment>
<dbReference type="InterPro" id="IPR008427">
    <property type="entry name" value="Extracellular_membr_CFEM_dom"/>
</dbReference>
<evidence type="ECO:0000256" key="14">
    <source>
        <dbReference type="ARBA" id="ARBA00023288"/>
    </source>
</evidence>
<dbReference type="Pfam" id="PF05730">
    <property type="entry name" value="CFEM"/>
    <property type="match status" value="1"/>
</dbReference>
<evidence type="ECO:0000256" key="2">
    <source>
        <dbReference type="ARBA" id="ARBA00004613"/>
    </source>
</evidence>
<keyword evidence="7" id="KW-0336">GPI-anchor</keyword>
<evidence type="ECO:0000313" key="20">
    <source>
        <dbReference type="Proteomes" id="UP001562357"/>
    </source>
</evidence>
<evidence type="ECO:0000256" key="11">
    <source>
        <dbReference type="ARBA" id="ARBA00023136"/>
    </source>
</evidence>
<sequence>MKSTFITLALATGFAAAQLNQLDKIPKCAYSCVTSYITGSDIAGCKPADIACVCSNKDFISGISCCLEKDCQKDDIQSTIKFASGICNASGIKTPTELVCNKNAASSGASTSTAASRTQNGTGTAAATTTTSTQTPTATKTNAAAPVYVNAGGVLGVVLAVAAVL</sequence>
<feature type="disulfide bond" evidence="15">
    <location>
        <begin position="54"/>
        <end position="87"/>
    </location>
</feature>
<evidence type="ECO:0000256" key="1">
    <source>
        <dbReference type="ARBA" id="ARBA00004609"/>
    </source>
</evidence>
<comment type="caution">
    <text evidence="15">Lacks conserved residue(s) required for the propagation of feature annotation.</text>
</comment>
<dbReference type="EMBL" id="BAAFGZ010000252">
    <property type="protein sequence ID" value="GAB0137150.1"/>
    <property type="molecule type" value="Genomic_DNA"/>
</dbReference>
<evidence type="ECO:0000256" key="7">
    <source>
        <dbReference type="ARBA" id="ARBA00022622"/>
    </source>
</evidence>
<evidence type="ECO:0000256" key="12">
    <source>
        <dbReference type="ARBA" id="ARBA00023157"/>
    </source>
</evidence>
<gene>
    <name evidence="19" type="primary">g5430</name>
    <name evidence="19" type="ORF">EsDP_00005430</name>
</gene>
<dbReference type="InterPro" id="IPR051735">
    <property type="entry name" value="CFEM_domain"/>
</dbReference>
<evidence type="ECO:0000256" key="9">
    <source>
        <dbReference type="ARBA" id="ARBA00022729"/>
    </source>
</evidence>
<evidence type="ECO:0000259" key="18">
    <source>
        <dbReference type="PROSITE" id="PS52012"/>
    </source>
</evidence>
<evidence type="ECO:0000256" key="15">
    <source>
        <dbReference type="PROSITE-ProRule" id="PRU01356"/>
    </source>
</evidence>
<proteinExistence type="inferred from homology"/>
<keyword evidence="12 15" id="KW-1015">Disulfide bond</keyword>
<reference evidence="20" key="1">
    <citation type="submission" date="2024-06" db="EMBL/GenBank/DDBJ databases">
        <title>Draft Genome Sequences of Epichloe bromicola Strains Isolated from Elymus ciliaris.</title>
        <authorList>
            <consortium name="Epichloe bromicola genome sequencing consortium"/>
            <person name="Miura A."/>
            <person name="Imano S."/>
            <person name="Ashida A."/>
            <person name="Sato I."/>
            <person name="Chiba S."/>
            <person name="Tanaka A."/>
            <person name="Camagna M."/>
            <person name="Takemoto D."/>
        </authorList>
    </citation>
    <scope>NUCLEOTIDE SEQUENCE [LARGE SCALE GENOMIC DNA]</scope>
    <source>
        <strain evidence="20">DP</strain>
    </source>
</reference>